<dbReference type="Proteomes" id="UP001596083">
    <property type="component" value="Unassembled WGS sequence"/>
</dbReference>
<feature type="compositionally biased region" description="Pro residues" evidence="1">
    <location>
        <begin position="223"/>
        <end position="239"/>
    </location>
</feature>
<evidence type="ECO:0000256" key="1">
    <source>
        <dbReference type="SAM" id="MobiDB-lite"/>
    </source>
</evidence>
<dbReference type="PANTHER" id="PTHR32097">
    <property type="entry name" value="CAMP-BINDING PROTEIN 1-RELATED"/>
    <property type="match status" value="1"/>
</dbReference>
<sequence length="503" mass="50875">MTPGSNIPLPVTRVTVDVTAPVRLDVSGLLLTADGKVRSDDDFVFYNQPQGPGVTHRAAAGGTPDAIAVDTAAVPAAIDKVVVTASLDAPNATFAGTEPTATVRDTDSGAVVATFTPPRLGTETALVVVELYRRAGAWKLRAVGQGYADGLAGIATDFGVTVEEEAGTPGAPEAPTPGAPVPGQAATPVPGRPVAAPGAPLPGAVPPGMPAEVAPGGQFDPHSYPPHPEGYAPMPPAPGAPGTAPFGATGGSTPVPGAPGYGDRAPAPGAAPGTPPFGTSNPPAAAPGSPVPAFGAQPSAPGPAAPAFGAPGKVNLDKGRVSLQKNQTVSLVKGGRPLTQSVRMGLGWEPAYKGRDIDLDASVIAYGPDRNPIDACYFGKLMILGGAVQHSGDNLTGEGAGDDESITVHLGGLPPEVTGLVFTVSSFNGQKFTEVAKAYCRLLDGRTGEELVRFDLTGSEPKTGVLMCKFIRQYSGEWEMTAVGEYVKSRTVRDLIKPGAMAL</sequence>
<proteinExistence type="predicted"/>
<gene>
    <name evidence="3" type="ORF">ACFP1Z_20175</name>
</gene>
<evidence type="ECO:0000259" key="2">
    <source>
        <dbReference type="Pfam" id="PF02342"/>
    </source>
</evidence>
<accession>A0ABW0Z0Z9</accession>
<dbReference type="Pfam" id="PF02342">
    <property type="entry name" value="TerD"/>
    <property type="match status" value="2"/>
</dbReference>
<feature type="region of interest" description="Disordered" evidence="1">
    <location>
        <begin position="165"/>
        <end position="313"/>
    </location>
</feature>
<reference evidence="4" key="1">
    <citation type="journal article" date="2019" name="Int. J. Syst. Evol. Microbiol.">
        <title>The Global Catalogue of Microorganisms (GCM) 10K type strain sequencing project: providing services to taxonomists for standard genome sequencing and annotation.</title>
        <authorList>
            <consortium name="The Broad Institute Genomics Platform"/>
            <consortium name="The Broad Institute Genome Sequencing Center for Infectious Disease"/>
            <person name="Wu L."/>
            <person name="Ma J."/>
        </authorList>
    </citation>
    <scope>NUCLEOTIDE SEQUENCE [LARGE SCALE GENOMIC DNA]</scope>
    <source>
        <strain evidence="4">CGMCC 4.7304</strain>
    </source>
</reference>
<dbReference type="PANTHER" id="PTHR32097:SF17">
    <property type="entry name" value="CAMP-BINDING PROTEIN 1-RELATED"/>
    <property type="match status" value="1"/>
</dbReference>
<feature type="domain" description="TerD" evidence="2">
    <location>
        <begin position="321"/>
        <end position="489"/>
    </location>
</feature>
<dbReference type="Gene3D" id="2.60.60.30">
    <property type="entry name" value="sav2460 like domains"/>
    <property type="match status" value="2"/>
</dbReference>
<feature type="compositionally biased region" description="Low complexity" evidence="1">
    <location>
        <begin position="261"/>
        <end position="272"/>
    </location>
</feature>
<dbReference type="EMBL" id="JBHSPB010000012">
    <property type="protein sequence ID" value="MFC5722489.1"/>
    <property type="molecule type" value="Genomic_DNA"/>
</dbReference>
<dbReference type="RefSeq" id="WP_390318289.1">
    <property type="nucleotide sequence ID" value="NZ_JBHSPB010000012.1"/>
</dbReference>
<feature type="compositionally biased region" description="Low complexity" evidence="1">
    <location>
        <begin position="240"/>
        <end position="254"/>
    </location>
</feature>
<dbReference type="CDD" id="cd06974">
    <property type="entry name" value="TerD_like"/>
    <property type="match status" value="2"/>
</dbReference>
<evidence type="ECO:0000313" key="4">
    <source>
        <dbReference type="Proteomes" id="UP001596083"/>
    </source>
</evidence>
<feature type="compositionally biased region" description="Low complexity" evidence="1">
    <location>
        <begin position="282"/>
        <end position="299"/>
    </location>
</feature>
<comment type="caution">
    <text evidence="3">The sequence shown here is derived from an EMBL/GenBank/DDBJ whole genome shotgun (WGS) entry which is preliminary data.</text>
</comment>
<organism evidence="3 4">
    <name type="scientific">Streptomyces gamaensis</name>
    <dbReference type="NCBI Taxonomy" id="1763542"/>
    <lineage>
        <taxon>Bacteria</taxon>
        <taxon>Bacillati</taxon>
        <taxon>Actinomycetota</taxon>
        <taxon>Actinomycetes</taxon>
        <taxon>Kitasatosporales</taxon>
        <taxon>Streptomycetaceae</taxon>
        <taxon>Streptomyces</taxon>
    </lineage>
</organism>
<dbReference type="InterPro" id="IPR003325">
    <property type="entry name" value="TerD"/>
</dbReference>
<evidence type="ECO:0000313" key="3">
    <source>
        <dbReference type="EMBL" id="MFC5722489.1"/>
    </source>
</evidence>
<feature type="compositionally biased region" description="Pro residues" evidence="1">
    <location>
        <begin position="199"/>
        <end position="209"/>
    </location>
</feature>
<feature type="compositionally biased region" description="Low complexity" evidence="1">
    <location>
        <begin position="181"/>
        <end position="198"/>
    </location>
</feature>
<name>A0ABW0Z0Z9_9ACTN</name>
<dbReference type="InterPro" id="IPR051324">
    <property type="entry name" value="Stress/Tellurium_Resist"/>
</dbReference>
<protein>
    <submittedName>
        <fullName evidence="3">TerD family protein</fullName>
    </submittedName>
</protein>
<keyword evidence="4" id="KW-1185">Reference proteome</keyword>
<feature type="domain" description="TerD" evidence="2">
    <location>
        <begin position="20"/>
        <end position="158"/>
    </location>
</feature>